<reference evidence="8 9" key="1">
    <citation type="submission" date="2020-04" db="EMBL/GenBank/DDBJ databases">
        <authorList>
            <person name="Alioto T."/>
            <person name="Alioto T."/>
            <person name="Gomez Garrido J."/>
        </authorList>
    </citation>
    <scope>NUCLEOTIDE SEQUENCE [LARGE SCALE GENOMIC DNA]</scope>
</reference>
<comment type="caution">
    <text evidence="8">The sequence shown here is derived from an EMBL/GenBank/DDBJ whole genome shotgun (WGS) entry which is preliminary data.</text>
</comment>
<dbReference type="InterPro" id="IPR000953">
    <property type="entry name" value="Chromo/chromo_shadow_dom"/>
</dbReference>
<keyword evidence="3" id="KW-0805">Transcription regulation</keyword>
<dbReference type="InterPro" id="IPR053820">
    <property type="entry name" value="MSL3_chromo-like"/>
</dbReference>
<dbReference type="GO" id="GO:0005634">
    <property type="term" value="C:nucleus"/>
    <property type="evidence" value="ECO:0007669"/>
    <property type="project" value="UniProtKB-SubCell"/>
</dbReference>
<feature type="region of interest" description="Disordered" evidence="6">
    <location>
        <begin position="85"/>
        <end position="142"/>
    </location>
</feature>
<evidence type="ECO:0000256" key="5">
    <source>
        <dbReference type="ARBA" id="ARBA00023242"/>
    </source>
</evidence>
<dbReference type="SMART" id="SM00298">
    <property type="entry name" value="CHROMO"/>
    <property type="match status" value="1"/>
</dbReference>
<dbReference type="PROSITE" id="PS51640">
    <property type="entry name" value="MRG"/>
    <property type="match status" value="1"/>
</dbReference>
<dbReference type="PANTHER" id="PTHR10880">
    <property type="entry name" value="MORTALITY FACTOR 4-LIKE PROTEIN"/>
    <property type="match status" value="1"/>
</dbReference>
<evidence type="ECO:0000256" key="1">
    <source>
        <dbReference type="ARBA" id="ARBA00004123"/>
    </source>
</evidence>
<accession>A0A8S1C419</accession>
<keyword evidence="4" id="KW-0804">Transcription</keyword>
<evidence type="ECO:0000256" key="3">
    <source>
        <dbReference type="ARBA" id="ARBA00023015"/>
    </source>
</evidence>
<dbReference type="Proteomes" id="UP000494165">
    <property type="component" value="Unassembled WGS sequence"/>
</dbReference>
<feature type="domain" description="Chromo" evidence="7">
    <location>
        <begin position="23"/>
        <end position="76"/>
    </location>
</feature>
<gene>
    <name evidence="8" type="ORF">CLODIP_2_CD06965</name>
</gene>
<dbReference type="AlphaFoldDB" id="A0A8S1C419"/>
<name>A0A8S1C419_9INSE</name>
<keyword evidence="2" id="KW-0156">Chromatin regulator</keyword>
<organism evidence="8 9">
    <name type="scientific">Cloeon dipterum</name>
    <dbReference type="NCBI Taxonomy" id="197152"/>
    <lineage>
        <taxon>Eukaryota</taxon>
        <taxon>Metazoa</taxon>
        <taxon>Ecdysozoa</taxon>
        <taxon>Arthropoda</taxon>
        <taxon>Hexapoda</taxon>
        <taxon>Insecta</taxon>
        <taxon>Pterygota</taxon>
        <taxon>Palaeoptera</taxon>
        <taxon>Ephemeroptera</taxon>
        <taxon>Pisciforma</taxon>
        <taxon>Baetidae</taxon>
        <taxon>Cloeon</taxon>
    </lineage>
</organism>
<evidence type="ECO:0000256" key="4">
    <source>
        <dbReference type="ARBA" id="ARBA00023163"/>
    </source>
</evidence>
<evidence type="ECO:0000256" key="6">
    <source>
        <dbReference type="SAM" id="MobiDB-lite"/>
    </source>
</evidence>
<dbReference type="InterPro" id="IPR016197">
    <property type="entry name" value="Chromo-like_dom_sf"/>
</dbReference>
<evidence type="ECO:0000313" key="9">
    <source>
        <dbReference type="Proteomes" id="UP000494165"/>
    </source>
</evidence>
<dbReference type="Pfam" id="PF05712">
    <property type="entry name" value="MRG"/>
    <property type="match status" value="1"/>
</dbReference>
<keyword evidence="9" id="KW-1185">Reference proteome</keyword>
<dbReference type="PIRSF" id="PIRSF038133">
    <property type="entry name" value="HAT_Nua4_EAF3/MRG15"/>
    <property type="match status" value="1"/>
</dbReference>
<dbReference type="OrthoDB" id="124855at2759"/>
<dbReference type="CDD" id="cd18983">
    <property type="entry name" value="CBD_MSL3_like"/>
    <property type="match status" value="1"/>
</dbReference>
<dbReference type="PANTHER" id="PTHR10880:SF15">
    <property type="entry name" value="MSL COMPLEX SUBUNIT 3"/>
    <property type="match status" value="1"/>
</dbReference>
<dbReference type="Gene3D" id="1.10.274.30">
    <property type="entry name" value="MRG domain"/>
    <property type="match status" value="1"/>
</dbReference>
<feature type="compositionally biased region" description="Low complexity" evidence="6">
    <location>
        <begin position="98"/>
        <end position="117"/>
    </location>
</feature>
<dbReference type="SUPFAM" id="SSF54160">
    <property type="entry name" value="Chromo domain-like"/>
    <property type="match status" value="1"/>
</dbReference>
<evidence type="ECO:0000256" key="2">
    <source>
        <dbReference type="ARBA" id="ARBA00022853"/>
    </source>
</evidence>
<dbReference type="InterPro" id="IPR026541">
    <property type="entry name" value="MRG_dom"/>
</dbReference>
<proteinExistence type="predicted"/>
<dbReference type="EMBL" id="CADEPI010000014">
    <property type="protein sequence ID" value="CAB3364003.1"/>
    <property type="molecule type" value="Genomic_DNA"/>
</dbReference>
<dbReference type="Pfam" id="PF22732">
    <property type="entry name" value="MSL3_chromo-like"/>
    <property type="match status" value="1"/>
</dbReference>
<dbReference type="InterPro" id="IPR008676">
    <property type="entry name" value="MRG"/>
</dbReference>
<sequence>MGSGTTAAACPGERVLCYHGILLYEAKCLEHRVSDKVIEFKVHYAGWNKSWDEWVPEDRILKYNEASLQKQKELKKEYELSKVPKKKGVKRKSEAPKAEASTTSSSRASTPSSEASSVKTPVTASGKTPLAPPTPKETSEPEAKIMVLEPVQVKEDIVEKPATEQKDEILLQELIIPENLKKVLVDDWYLIQKQDKLYNLPAKETVRDVLDNFIQFRVAKTNCDKSGESALREVAKGICTYFDVLLGKQLLYKFERPQYAEILQKHPFTAMSQIYGAPHLLRLFSWKGSLVSKSQFDENSCEYLNKHFKTIIKYLADNKNTLFNTDNYMTSTPEYHRRVI</sequence>
<dbReference type="GO" id="GO:0006355">
    <property type="term" value="P:regulation of DNA-templated transcription"/>
    <property type="evidence" value="ECO:0007669"/>
    <property type="project" value="InterPro"/>
</dbReference>
<dbReference type="InterPro" id="IPR038217">
    <property type="entry name" value="MRG_C_sf"/>
</dbReference>
<dbReference type="Gene3D" id="2.30.30.140">
    <property type="match status" value="1"/>
</dbReference>
<protein>
    <recommendedName>
        <fullName evidence="7">Chromo domain-containing protein</fullName>
    </recommendedName>
</protein>
<dbReference type="GO" id="GO:0006325">
    <property type="term" value="P:chromatin organization"/>
    <property type="evidence" value="ECO:0007669"/>
    <property type="project" value="UniProtKB-KW"/>
</dbReference>
<evidence type="ECO:0000313" key="8">
    <source>
        <dbReference type="EMBL" id="CAB3364003.1"/>
    </source>
</evidence>
<evidence type="ECO:0000259" key="7">
    <source>
        <dbReference type="SMART" id="SM00298"/>
    </source>
</evidence>
<dbReference type="GO" id="GO:0035267">
    <property type="term" value="C:NuA4 histone acetyltransferase complex"/>
    <property type="evidence" value="ECO:0007669"/>
    <property type="project" value="TreeGrafter"/>
</dbReference>
<keyword evidence="5" id="KW-0539">Nucleus</keyword>
<comment type="subcellular location">
    <subcellularLocation>
        <location evidence="1">Nucleus</location>
    </subcellularLocation>
</comment>